<dbReference type="Proteomes" id="UP000478052">
    <property type="component" value="Unassembled WGS sequence"/>
</dbReference>
<dbReference type="PANTHER" id="PTHR46289">
    <property type="entry name" value="52 KDA REPRESSOR OF THE INHIBITOR OF THE PROTEIN KINASE-LIKE PROTEIN-RELATED"/>
    <property type="match status" value="1"/>
</dbReference>
<evidence type="ECO:0000313" key="3">
    <source>
        <dbReference type="EMBL" id="KAF0707858.1"/>
    </source>
</evidence>
<protein>
    <submittedName>
        <fullName evidence="3">Zinc finger MYM-type protein 1-like</fullName>
    </submittedName>
</protein>
<organism evidence="3 4">
    <name type="scientific">Aphis craccivora</name>
    <name type="common">Cowpea aphid</name>
    <dbReference type="NCBI Taxonomy" id="307492"/>
    <lineage>
        <taxon>Eukaryota</taxon>
        <taxon>Metazoa</taxon>
        <taxon>Ecdysozoa</taxon>
        <taxon>Arthropoda</taxon>
        <taxon>Hexapoda</taxon>
        <taxon>Insecta</taxon>
        <taxon>Pterygota</taxon>
        <taxon>Neoptera</taxon>
        <taxon>Paraneoptera</taxon>
        <taxon>Hemiptera</taxon>
        <taxon>Sternorrhyncha</taxon>
        <taxon>Aphidomorpha</taxon>
        <taxon>Aphidoidea</taxon>
        <taxon>Aphididae</taxon>
        <taxon>Aphidini</taxon>
        <taxon>Aphis</taxon>
        <taxon>Aphis</taxon>
    </lineage>
</organism>
<dbReference type="InterPro" id="IPR008906">
    <property type="entry name" value="HATC_C_dom"/>
</dbReference>
<dbReference type="EMBL" id="VUJU01012370">
    <property type="protein sequence ID" value="KAF0707858.1"/>
    <property type="molecule type" value="Genomic_DNA"/>
</dbReference>
<feature type="domain" description="DUF4371" evidence="2">
    <location>
        <begin position="237"/>
        <end position="405"/>
    </location>
</feature>
<dbReference type="InterPro" id="IPR025398">
    <property type="entry name" value="DUF4371"/>
</dbReference>
<dbReference type="OrthoDB" id="6594023at2759"/>
<dbReference type="Pfam" id="PF05699">
    <property type="entry name" value="Dimer_Tnp_hAT"/>
    <property type="match status" value="1"/>
</dbReference>
<evidence type="ECO:0000259" key="1">
    <source>
        <dbReference type="Pfam" id="PF05699"/>
    </source>
</evidence>
<dbReference type="SUPFAM" id="SSF53098">
    <property type="entry name" value="Ribonuclease H-like"/>
    <property type="match status" value="1"/>
</dbReference>
<feature type="non-terminal residue" evidence="3">
    <location>
        <position position="1"/>
    </location>
</feature>
<comment type="caution">
    <text evidence="3">The sequence shown here is derived from an EMBL/GenBank/DDBJ whole genome shotgun (WGS) entry which is preliminary data.</text>
</comment>
<proteinExistence type="predicted"/>
<dbReference type="PANTHER" id="PTHR46289:SF14">
    <property type="entry name" value="DUF4371 DOMAIN-CONTAINING PROTEIN"/>
    <property type="match status" value="1"/>
</dbReference>
<accession>A0A6G0VTI8</accession>
<feature type="domain" description="HAT C-terminal dimerisation" evidence="1">
    <location>
        <begin position="663"/>
        <end position="735"/>
    </location>
</feature>
<evidence type="ECO:0000313" key="4">
    <source>
        <dbReference type="Proteomes" id="UP000478052"/>
    </source>
</evidence>
<dbReference type="GO" id="GO:0046983">
    <property type="term" value="F:protein dimerization activity"/>
    <property type="evidence" value="ECO:0007669"/>
    <property type="project" value="InterPro"/>
</dbReference>
<dbReference type="InterPro" id="IPR012337">
    <property type="entry name" value="RNaseH-like_sf"/>
</dbReference>
<dbReference type="AlphaFoldDB" id="A0A6G0VTI8"/>
<evidence type="ECO:0000259" key="2">
    <source>
        <dbReference type="Pfam" id="PF14291"/>
    </source>
</evidence>
<name>A0A6G0VTI8_APHCR</name>
<gene>
    <name evidence="3" type="ORF">FWK35_00034902</name>
</gene>
<dbReference type="Pfam" id="PF14291">
    <property type="entry name" value="DUF4371"/>
    <property type="match status" value="1"/>
</dbReference>
<dbReference type="InterPro" id="IPR052958">
    <property type="entry name" value="IFN-induced_PKR_regulator"/>
</dbReference>
<reference evidence="3 4" key="1">
    <citation type="submission" date="2019-08" db="EMBL/GenBank/DDBJ databases">
        <title>Whole genome of Aphis craccivora.</title>
        <authorList>
            <person name="Voronova N.V."/>
            <person name="Shulinski R.S."/>
            <person name="Bandarenka Y.V."/>
            <person name="Zhorov D.G."/>
            <person name="Warner D."/>
        </authorList>
    </citation>
    <scope>NUCLEOTIDE SEQUENCE [LARGE SCALE GENOMIC DNA]</scope>
    <source>
        <strain evidence="3">180601</strain>
        <tissue evidence="3">Whole Body</tissue>
    </source>
</reference>
<sequence>QTSLNQFFKKSNDTKNVTHFDNHKSSVISVISANKRPIAISPNIDNNVKRVKLSKKSDNIESEIKQNLNNFDIGFYVNRSLTDVEIGEILKKMWKPEPTFKFPNTVIFSGKDKRSKNLKFQYRWLHTFPWLAYSAKLDGAFCTFCVAFAKSGAGINSQTLGALVRKPFQNWKHAMETFKNHMTLQYHKQSVFDADNFIDIKTNVHLSIENQLDTARARQIFENRKNITPVIEIIILCDKQNISLRGHRDFGKLTVDNTDINDGNFRDLLRFRARGDASLKIHLENSSTIKYTSPISQNAIIDSSNSIILNKIVDRVNEAKCFTVLVDETADIAGIEQVSICVRYIDLKCLELHEEFLQFVPTTDASGKGLSNLILDNLKKFGINTQYLRGQGYDGAAAMAGKYNGVQAYVKKEHPLALYVHCSAYSLNLAVSVSCNVSQIRNCMGTIGKLRDFFMFPKRKSILSKAIEISENNISKKSLKRSCETRWIERYHSVSDFLELFECIEEALEEICEWDNTDTSNQAGAFRISILQPEFIITMKVDINSKLAMDLAQDTLIELEDYRKHAQKNFEDIFLAAKKIADKFNVTITIPRINKRQVHRINVQTSDPEEYFRISVFIPYLDSFISQLKSRFLNHIDILSNLNGNISIIEEFQLWQRKLKKLEMKPKNSIDALKSCNSDIYSGVNKLFQILATLPISTASKERTFSSLKRIKTYLRNTISEKRLNRLAMLNIHREVEITVDEVIAELAKQSRRLEFIL</sequence>
<keyword evidence="4" id="KW-1185">Reference proteome</keyword>